<evidence type="ECO:0000256" key="7">
    <source>
        <dbReference type="SAM" id="Phobius"/>
    </source>
</evidence>
<organism evidence="8">
    <name type="scientific">Sesamum latifolium</name>
    <dbReference type="NCBI Taxonomy" id="2727402"/>
    <lineage>
        <taxon>Eukaryota</taxon>
        <taxon>Viridiplantae</taxon>
        <taxon>Streptophyta</taxon>
        <taxon>Embryophyta</taxon>
        <taxon>Tracheophyta</taxon>
        <taxon>Spermatophyta</taxon>
        <taxon>Magnoliopsida</taxon>
        <taxon>eudicotyledons</taxon>
        <taxon>Gunneridae</taxon>
        <taxon>Pentapetalae</taxon>
        <taxon>asterids</taxon>
        <taxon>lamiids</taxon>
        <taxon>Lamiales</taxon>
        <taxon>Pedaliaceae</taxon>
        <taxon>Sesamum</taxon>
    </lineage>
</organism>
<feature type="transmembrane region" description="Helical" evidence="7">
    <location>
        <begin position="310"/>
        <end position="327"/>
    </location>
</feature>
<evidence type="ECO:0000256" key="5">
    <source>
        <dbReference type="ARBA" id="ARBA00044504"/>
    </source>
</evidence>
<name>A0AAW2TUN7_9LAMI</name>
<comment type="caution">
    <text evidence="8">The sequence shown here is derived from an EMBL/GenBank/DDBJ whole genome shotgun (WGS) entry which is preliminary data.</text>
</comment>
<keyword evidence="3 7" id="KW-1133">Transmembrane helix</keyword>
<evidence type="ECO:0000313" key="8">
    <source>
        <dbReference type="EMBL" id="KAL0407146.1"/>
    </source>
</evidence>
<evidence type="ECO:0000256" key="4">
    <source>
        <dbReference type="ARBA" id="ARBA00023136"/>
    </source>
</evidence>
<feature type="transmembrane region" description="Helical" evidence="7">
    <location>
        <begin position="249"/>
        <end position="268"/>
    </location>
</feature>
<dbReference type="SUPFAM" id="SSF103473">
    <property type="entry name" value="MFS general substrate transporter"/>
    <property type="match status" value="1"/>
</dbReference>
<dbReference type="GO" id="GO:0016020">
    <property type="term" value="C:membrane"/>
    <property type="evidence" value="ECO:0007669"/>
    <property type="project" value="UniProtKB-SubCell"/>
</dbReference>
<accession>A0AAW2TUN7</accession>
<comment type="similarity">
    <text evidence="5">Belongs to the major facilitator superfamily. Phosphate:H(+) symporter (TC 2.A.1.9) family.</text>
</comment>
<evidence type="ECO:0000256" key="2">
    <source>
        <dbReference type="ARBA" id="ARBA00022692"/>
    </source>
</evidence>
<evidence type="ECO:0000256" key="3">
    <source>
        <dbReference type="ARBA" id="ARBA00022989"/>
    </source>
</evidence>
<feature type="transmembrane region" description="Helical" evidence="7">
    <location>
        <begin position="274"/>
        <end position="298"/>
    </location>
</feature>
<feature type="transmembrane region" description="Helical" evidence="7">
    <location>
        <begin position="333"/>
        <end position="353"/>
    </location>
</feature>
<dbReference type="PANTHER" id="PTHR24064">
    <property type="entry name" value="SOLUTE CARRIER FAMILY 22 MEMBER"/>
    <property type="match status" value="1"/>
</dbReference>
<comment type="subcellular location">
    <subcellularLocation>
        <location evidence="1">Membrane</location>
        <topology evidence="1">Multi-pass membrane protein</topology>
    </subcellularLocation>
</comment>
<sequence length="377" mass="41768">MPASQGLLVLGFTCAHVNHIRVVPRVRGPNNQGTAGFILLLGVPGRWVRAGLFSGLVYGSEEYVGSALPAHVTTRVANCIFRQLMDVMRVEIYQRVWTSHDWNLQSCSCKISISPGYSFSAKKLFLEINLSLHLRSLCFLLPHVLTRALEHLNRNFTEPFHGVGGDKIRRTWDLVCPRNLAQEKLGFSASCGCNFSRFRHRHDILRNPIGPQQLVVQCIFKRHIQCIVGIASNTSHVFPYGELRRNSTVVGLALLSGIYCIASALVRWKGLQIALEIVSFFIARAAFDLLLIYTLALFPTCVRNSAVSMVRQASLFGGILGPALAAVGRKNGLLSYGVFGATISLCGLLIAWLPETKGRILCDTMEEEECNNRSIEK</sequence>
<dbReference type="AlphaFoldDB" id="A0AAW2TUN7"/>
<keyword evidence="4 7" id="KW-0472">Membrane</keyword>
<evidence type="ECO:0000256" key="1">
    <source>
        <dbReference type="ARBA" id="ARBA00004141"/>
    </source>
</evidence>
<proteinExistence type="inferred from homology"/>
<dbReference type="Gene3D" id="1.20.1250.20">
    <property type="entry name" value="MFS general substrate transporter like domains"/>
    <property type="match status" value="1"/>
</dbReference>
<keyword evidence="2 7" id="KW-0812">Transmembrane</keyword>
<dbReference type="EMBL" id="JACGWN010000014">
    <property type="protein sequence ID" value="KAL0407146.1"/>
    <property type="molecule type" value="Genomic_DNA"/>
</dbReference>
<reference evidence="8" key="2">
    <citation type="journal article" date="2024" name="Plant">
        <title>Genomic evolution and insights into agronomic trait innovations of Sesamum species.</title>
        <authorList>
            <person name="Miao H."/>
            <person name="Wang L."/>
            <person name="Qu L."/>
            <person name="Liu H."/>
            <person name="Sun Y."/>
            <person name="Le M."/>
            <person name="Wang Q."/>
            <person name="Wei S."/>
            <person name="Zheng Y."/>
            <person name="Lin W."/>
            <person name="Duan Y."/>
            <person name="Cao H."/>
            <person name="Xiong S."/>
            <person name="Wang X."/>
            <person name="Wei L."/>
            <person name="Li C."/>
            <person name="Ma Q."/>
            <person name="Ju M."/>
            <person name="Zhao R."/>
            <person name="Li G."/>
            <person name="Mu C."/>
            <person name="Tian Q."/>
            <person name="Mei H."/>
            <person name="Zhang T."/>
            <person name="Gao T."/>
            <person name="Zhang H."/>
        </authorList>
    </citation>
    <scope>NUCLEOTIDE SEQUENCE</scope>
    <source>
        <strain evidence="8">KEN1</strain>
    </source>
</reference>
<comment type="catalytic activity">
    <reaction evidence="6">
        <text>phosphate(in) + H(+)(in) = phosphate(out) + H(+)(out)</text>
        <dbReference type="Rhea" id="RHEA:29939"/>
        <dbReference type="ChEBI" id="CHEBI:15378"/>
        <dbReference type="ChEBI" id="CHEBI:43474"/>
    </reaction>
    <physiologicalReaction direction="right-to-left" evidence="6">
        <dbReference type="Rhea" id="RHEA:29941"/>
    </physiologicalReaction>
</comment>
<reference evidence="8" key="1">
    <citation type="submission" date="2020-06" db="EMBL/GenBank/DDBJ databases">
        <authorList>
            <person name="Li T."/>
            <person name="Hu X."/>
            <person name="Zhang T."/>
            <person name="Song X."/>
            <person name="Zhang H."/>
            <person name="Dai N."/>
            <person name="Sheng W."/>
            <person name="Hou X."/>
            <person name="Wei L."/>
        </authorList>
    </citation>
    <scope>NUCLEOTIDE SEQUENCE</scope>
    <source>
        <strain evidence="8">KEN1</strain>
        <tissue evidence="8">Leaf</tissue>
    </source>
</reference>
<dbReference type="InterPro" id="IPR036259">
    <property type="entry name" value="MFS_trans_sf"/>
</dbReference>
<gene>
    <name evidence="8" type="ORF">Slati_4028500</name>
</gene>
<evidence type="ECO:0000256" key="6">
    <source>
        <dbReference type="ARBA" id="ARBA00049011"/>
    </source>
</evidence>
<protein>
    <submittedName>
        <fullName evidence="8">Organic cation/carnitine transporter 3</fullName>
    </submittedName>
</protein>